<evidence type="ECO:0000256" key="1">
    <source>
        <dbReference type="SAM" id="MobiDB-lite"/>
    </source>
</evidence>
<name>A0A1Y1U9T3_9TREE</name>
<dbReference type="InterPro" id="IPR036431">
    <property type="entry name" value="ARID_dom_sf"/>
</dbReference>
<dbReference type="EMBL" id="NBSH01000013">
    <property type="protein sequence ID" value="ORX34790.1"/>
    <property type="molecule type" value="Genomic_DNA"/>
</dbReference>
<proteinExistence type="predicted"/>
<feature type="region of interest" description="Disordered" evidence="1">
    <location>
        <begin position="389"/>
        <end position="450"/>
    </location>
</feature>
<evidence type="ECO:0000313" key="3">
    <source>
        <dbReference type="EMBL" id="ORX34790.1"/>
    </source>
</evidence>
<keyword evidence="4" id="KW-1185">Reference proteome</keyword>
<dbReference type="GO" id="GO:0003677">
    <property type="term" value="F:DNA binding"/>
    <property type="evidence" value="ECO:0007669"/>
    <property type="project" value="InterPro"/>
</dbReference>
<feature type="domain" description="ARID" evidence="2">
    <location>
        <begin position="267"/>
        <end position="375"/>
    </location>
</feature>
<dbReference type="AlphaFoldDB" id="A0A1Y1U9T3"/>
<feature type="compositionally biased region" description="Low complexity" evidence="1">
    <location>
        <begin position="224"/>
        <end position="248"/>
    </location>
</feature>
<feature type="region of interest" description="Disordered" evidence="1">
    <location>
        <begin position="630"/>
        <end position="714"/>
    </location>
</feature>
<dbReference type="SMART" id="SM00501">
    <property type="entry name" value="BRIGHT"/>
    <property type="match status" value="1"/>
</dbReference>
<dbReference type="Pfam" id="PF01388">
    <property type="entry name" value="ARID"/>
    <property type="match status" value="1"/>
</dbReference>
<sequence>MQMNNFQPQQIQQALQTPRMEQFANLQTMQGLPTGSMGQIDPKQMEALQAMKAAQQRGGFNSTPQQQTLSFPPNSQATAPQQNFNTPPQNAQTVAAAVSGTPSSSRAGEVQAMIQGWGDTQLLKSTQAVVSKVTSQTAAPSDPTKFHLLQIIAEWKRRNKSPPTEAIQAAGQALGNPGLVSQLANVDWATLANFARARADSISMQREGMQNATPGTTMNPIDVTTPAQPSFQTPQQFQTPLQNPTPQFSQASASTPVPASPQPKTRPWAAMDFRNELITMDESQFWGFLSSRDGFVPPSIDGRTVNLFLLFKLVHRNGGAAKIYGNLSAWQFLGGYLGFPTETVPDQPSRASAQIANQLRNFYLQHIQPLEDMFYSKLYRDRLKIAAEGGQTTPQMSTMTQKPPTPSANMTEQQKRILEEVRKNATPTGTSPTNTVTMTPGKTVSPDQFETMSNPDQIRLIKANPAYALMWTRSKERAMRKKFPKELRDLPDEEKPRFVAELRNLLPVAKEAQDKAPRLLLISLESGMEQLQAVTALISMYMFIFIALQHAETGRFPFNLVDLAKLREPINRTLTKLNNLHKQMLLTPEGQATLQRILPPLEILLQQQNVAGSMAPPSTVPASEEIAAKLPKGLRMEDLKPPPSKRPRGNNGRSSMGNNAGSPASPAFVSTPETARTPGSPAVTGSNKRSASTKRKRQPSRPIDMPMPGGADNALGINLDEHAPFFAAHDAIRSQGTPGSSSAPSDTSAMWSSLMSALDAYQANPAAPNDALPSAPTLLQDTNQPPTFQSAPLAAPAVSEEELFEQFLDTSKMDGDSSWALPTPELFRVTSIDEAETTSPESIRTVARTPASEDAVRHSLGLMGGGMASNKSSMGMIDPAIILGGANSPESQAYNGIVYASWDESLTTAS</sequence>
<dbReference type="InParanoid" id="A0A1Y1U9T3"/>
<feature type="region of interest" description="Disordered" evidence="1">
    <location>
        <begin position="765"/>
        <end position="796"/>
    </location>
</feature>
<dbReference type="SUPFAM" id="SSF46774">
    <property type="entry name" value="ARID-like"/>
    <property type="match status" value="1"/>
</dbReference>
<evidence type="ECO:0000259" key="2">
    <source>
        <dbReference type="PROSITE" id="PS51011"/>
    </source>
</evidence>
<evidence type="ECO:0000313" key="4">
    <source>
        <dbReference type="Proteomes" id="UP000193218"/>
    </source>
</evidence>
<dbReference type="Proteomes" id="UP000193218">
    <property type="component" value="Unassembled WGS sequence"/>
</dbReference>
<feature type="compositionally biased region" description="Low complexity" evidence="1">
    <location>
        <begin position="649"/>
        <end position="662"/>
    </location>
</feature>
<dbReference type="STRING" id="4999.A0A1Y1U9T3"/>
<dbReference type="PROSITE" id="PS51011">
    <property type="entry name" value="ARID"/>
    <property type="match status" value="1"/>
</dbReference>
<comment type="caution">
    <text evidence="3">The sequence shown here is derived from an EMBL/GenBank/DDBJ whole genome shotgun (WGS) entry which is preliminary data.</text>
</comment>
<dbReference type="GeneID" id="33558585"/>
<feature type="compositionally biased region" description="Polar residues" evidence="1">
    <location>
        <begin position="390"/>
        <end position="412"/>
    </location>
</feature>
<feature type="compositionally biased region" description="Low complexity" evidence="1">
    <location>
        <begin position="426"/>
        <end position="440"/>
    </location>
</feature>
<feature type="compositionally biased region" description="Polar residues" evidence="1">
    <location>
        <begin position="58"/>
        <end position="88"/>
    </location>
</feature>
<gene>
    <name evidence="3" type="ORF">BD324DRAFT_635028</name>
</gene>
<feature type="region of interest" description="Disordered" evidence="1">
    <location>
        <begin position="50"/>
        <end position="88"/>
    </location>
</feature>
<feature type="compositionally biased region" description="Basic and acidic residues" evidence="1">
    <location>
        <begin position="413"/>
        <end position="423"/>
    </location>
</feature>
<dbReference type="SMART" id="SM01014">
    <property type="entry name" value="ARID"/>
    <property type="match status" value="1"/>
</dbReference>
<organism evidence="3 4">
    <name type="scientific">Kockovaella imperatae</name>
    <dbReference type="NCBI Taxonomy" id="4999"/>
    <lineage>
        <taxon>Eukaryota</taxon>
        <taxon>Fungi</taxon>
        <taxon>Dikarya</taxon>
        <taxon>Basidiomycota</taxon>
        <taxon>Agaricomycotina</taxon>
        <taxon>Tremellomycetes</taxon>
        <taxon>Tremellales</taxon>
        <taxon>Cuniculitremaceae</taxon>
        <taxon>Kockovaella</taxon>
    </lineage>
</organism>
<reference evidence="3 4" key="1">
    <citation type="submission" date="2017-03" db="EMBL/GenBank/DDBJ databases">
        <title>Widespread Adenine N6-methylation of Active Genes in Fungi.</title>
        <authorList>
            <consortium name="DOE Joint Genome Institute"/>
            <person name="Mondo S.J."/>
            <person name="Dannebaum R.O."/>
            <person name="Kuo R.C."/>
            <person name="Louie K.B."/>
            <person name="Bewick A.J."/>
            <person name="Labutti K."/>
            <person name="Haridas S."/>
            <person name="Kuo A."/>
            <person name="Salamov A."/>
            <person name="Ahrendt S.R."/>
            <person name="Lau R."/>
            <person name="Bowen B.P."/>
            <person name="Lipzen A."/>
            <person name="Sullivan W."/>
            <person name="Andreopoulos W.B."/>
            <person name="Clum A."/>
            <person name="Lindquist E."/>
            <person name="Daum C."/>
            <person name="Northen T.R."/>
            <person name="Ramamoorthy G."/>
            <person name="Schmitz R.J."/>
            <person name="Gryganskyi A."/>
            <person name="Culley D."/>
            <person name="Magnuson J."/>
            <person name="James T.Y."/>
            <person name="O'Malley M.A."/>
            <person name="Stajich J.E."/>
            <person name="Spatafora J.W."/>
            <person name="Visel A."/>
            <person name="Grigoriev I.V."/>
        </authorList>
    </citation>
    <scope>NUCLEOTIDE SEQUENCE [LARGE SCALE GENOMIC DNA]</scope>
    <source>
        <strain evidence="3 4">NRRL Y-17943</strain>
    </source>
</reference>
<dbReference type="Gene3D" id="1.10.150.60">
    <property type="entry name" value="ARID DNA-binding domain"/>
    <property type="match status" value="1"/>
</dbReference>
<dbReference type="RefSeq" id="XP_021869032.1">
    <property type="nucleotide sequence ID" value="XM_022016776.1"/>
</dbReference>
<protein>
    <recommendedName>
        <fullName evidence="2">ARID domain-containing protein</fullName>
    </recommendedName>
</protein>
<dbReference type="InterPro" id="IPR001606">
    <property type="entry name" value="ARID_dom"/>
</dbReference>
<feature type="compositionally biased region" description="Polar residues" evidence="1">
    <location>
        <begin position="777"/>
        <end position="790"/>
    </location>
</feature>
<dbReference type="OrthoDB" id="1938591at2759"/>
<accession>A0A1Y1U9T3</accession>
<feature type="region of interest" description="Disordered" evidence="1">
    <location>
        <begin position="224"/>
        <end position="265"/>
    </location>
</feature>